<evidence type="ECO:0000256" key="10">
    <source>
        <dbReference type="NCBIfam" id="TIGR01307"/>
    </source>
</evidence>
<evidence type="ECO:0000256" key="11">
    <source>
        <dbReference type="PIRSR" id="PIRSR001492-1"/>
    </source>
</evidence>
<feature type="binding site" evidence="9 12">
    <location>
        <begin position="154"/>
        <end position="155"/>
    </location>
    <ligand>
        <name>substrate</name>
    </ligand>
</feature>
<keyword evidence="5 9" id="KW-0479">Metal-binding</keyword>
<comment type="subunit">
    <text evidence="9">Monomer.</text>
</comment>
<evidence type="ECO:0000256" key="7">
    <source>
        <dbReference type="ARBA" id="ARBA00023211"/>
    </source>
</evidence>
<dbReference type="InterPro" id="IPR017850">
    <property type="entry name" value="Alkaline_phosphatase_core_sf"/>
</dbReference>
<dbReference type="Pfam" id="PF06415">
    <property type="entry name" value="iPGM_N"/>
    <property type="match status" value="1"/>
</dbReference>
<dbReference type="GO" id="GO:0004619">
    <property type="term" value="F:phosphoglycerate mutase activity"/>
    <property type="evidence" value="ECO:0007669"/>
    <property type="project" value="UniProtKB-UniRule"/>
</dbReference>
<evidence type="ECO:0000256" key="9">
    <source>
        <dbReference type="HAMAP-Rule" id="MF_01038"/>
    </source>
</evidence>
<keyword evidence="7 9" id="KW-0464">Manganese</keyword>
<feature type="binding site" evidence="9 12">
    <location>
        <position position="336"/>
    </location>
    <ligand>
        <name>substrate</name>
    </ligand>
</feature>
<evidence type="ECO:0000256" key="13">
    <source>
        <dbReference type="PIRSR" id="PIRSR001492-3"/>
    </source>
</evidence>
<dbReference type="STRING" id="1802397.A3J43_03700"/>
<dbReference type="SUPFAM" id="SSF64158">
    <property type="entry name" value="2,3-Bisphosphoglycerate-independent phosphoglycerate mutase, substrate-binding domain"/>
    <property type="match status" value="1"/>
</dbReference>
<accession>A0A1F7UNI9</accession>
<evidence type="ECO:0000256" key="1">
    <source>
        <dbReference type="ARBA" id="ARBA00000370"/>
    </source>
</evidence>
<evidence type="ECO:0000256" key="2">
    <source>
        <dbReference type="ARBA" id="ARBA00002315"/>
    </source>
</evidence>
<name>A0A1F7UNI9_9BACT</name>
<evidence type="ECO:0000256" key="12">
    <source>
        <dbReference type="PIRSR" id="PIRSR001492-2"/>
    </source>
</evidence>
<keyword evidence="8 9" id="KW-0413">Isomerase</keyword>
<dbReference type="PANTHER" id="PTHR31637">
    <property type="entry name" value="2,3-BISPHOSPHOGLYCERATE-INDEPENDENT PHOSPHOGLYCERATE MUTASE"/>
    <property type="match status" value="1"/>
</dbReference>
<feature type="domain" description="BPG-independent PGAM N-terminal" evidence="15">
    <location>
        <begin position="83"/>
        <end position="299"/>
    </location>
</feature>
<dbReference type="PIRSF" id="PIRSF001492">
    <property type="entry name" value="IPGAM"/>
    <property type="match status" value="1"/>
</dbReference>
<dbReference type="InterPro" id="IPR006124">
    <property type="entry name" value="Metalloenzyme"/>
</dbReference>
<comment type="pathway">
    <text evidence="3 9">Carbohydrate degradation; glycolysis; pyruvate from D-glyceraldehyde 3-phosphate: step 3/5.</text>
</comment>
<proteinExistence type="inferred from homology"/>
<dbReference type="FunFam" id="3.40.1450.10:FF:000002">
    <property type="entry name" value="2,3-bisphosphoglycerate-independent phosphoglycerate mutase"/>
    <property type="match status" value="1"/>
</dbReference>
<dbReference type="InterPro" id="IPR005995">
    <property type="entry name" value="Pgm_bpd_ind"/>
</dbReference>
<dbReference type="UniPathway" id="UPA00109">
    <property type="reaction ID" value="UER00186"/>
</dbReference>
<evidence type="ECO:0000259" key="14">
    <source>
        <dbReference type="Pfam" id="PF01676"/>
    </source>
</evidence>
<feature type="binding site" evidence="9 12">
    <location>
        <position position="192"/>
    </location>
    <ligand>
        <name>substrate</name>
    </ligand>
</feature>
<feature type="binding site" evidence="9 13">
    <location>
        <position position="63"/>
    </location>
    <ligand>
        <name>Mn(2+)</name>
        <dbReference type="ChEBI" id="CHEBI:29035"/>
        <label>2</label>
    </ligand>
</feature>
<dbReference type="Proteomes" id="UP000176604">
    <property type="component" value="Unassembled WGS sequence"/>
</dbReference>
<comment type="catalytic activity">
    <reaction evidence="1 9">
        <text>(2R)-2-phosphoglycerate = (2R)-3-phosphoglycerate</text>
        <dbReference type="Rhea" id="RHEA:15901"/>
        <dbReference type="ChEBI" id="CHEBI:58272"/>
        <dbReference type="ChEBI" id="CHEBI:58289"/>
        <dbReference type="EC" id="5.4.2.12"/>
    </reaction>
</comment>
<feature type="binding site" evidence="9 13">
    <location>
        <position position="445"/>
    </location>
    <ligand>
        <name>Mn(2+)</name>
        <dbReference type="ChEBI" id="CHEBI:29035"/>
        <label>2</label>
    </ligand>
</feature>
<dbReference type="GO" id="GO:0005829">
    <property type="term" value="C:cytosol"/>
    <property type="evidence" value="ECO:0007669"/>
    <property type="project" value="TreeGrafter"/>
</dbReference>
<feature type="binding site" evidence="9 13">
    <location>
        <position position="463"/>
    </location>
    <ligand>
        <name>Mn(2+)</name>
        <dbReference type="ChEBI" id="CHEBI:29035"/>
        <label>1</label>
    </ligand>
</feature>
<dbReference type="NCBIfam" id="TIGR01307">
    <property type="entry name" value="pgm_bpd_ind"/>
    <property type="match status" value="1"/>
</dbReference>
<feature type="binding site" evidence="9 12">
    <location>
        <begin position="262"/>
        <end position="265"/>
    </location>
    <ligand>
        <name>substrate</name>
    </ligand>
</feature>
<dbReference type="HAMAP" id="MF_01038">
    <property type="entry name" value="GpmI"/>
    <property type="match status" value="1"/>
</dbReference>
<dbReference type="EC" id="5.4.2.12" evidence="9 10"/>
<feature type="binding site" evidence="9 12">
    <location>
        <position position="124"/>
    </location>
    <ligand>
        <name>substrate</name>
    </ligand>
</feature>
<dbReference type="InterPro" id="IPR011258">
    <property type="entry name" value="BPG-indep_PGM_N"/>
</dbReference>
<dbReference type="EMBL" id="MGEF01000012">
    <property type="protein sequence ID" value="OGL79324.1"/>
    <property type="molecule type" value="Genomic_DNA"/>
</dbReference>
<dbReference type="Gene3D" id="3.40.720.10">
    <property type="entry name" value="Alkaline Phosphatase, subunit A"/>
    <property type="match status" value="1"/>
</dbReference>
<evidence type="ECO:0000256" key="4">
    <source>
        <dbReference type="ARBA" id="ARBA00008819"/>
    </source>
</evidence>
<dbReference type="GO" id="GO:0006007">
    <property type="term" value="P:glucose catabolic process"/>
    <property type="evidence" value="ECO:0007669"/>
    <property type="project" value="InterPro"/>
</dbReference>
<keyword evidence="6 9" id="KW-0324">Glycolysis</keyword>
<dbReference type="SUPFAM" id="SSF53649">
    <property type="entry name" value="Alkaline phosphatase-like"/>
    <property type="match status" value="1"/>
</dbReference>
<dbReference type="Gene3D" id="3.40.1450.10">
    <property type="entry name" value="BPG-independent phosphoglycerate mutase, domain B"/>
    <property type="match status" value="1"/>
</dbReference>
<evidence type="ECO:0000313" key="16">
    <source>
        <dbReference type="EMBL" id="OGL79324.1"/>
    </source>
</evidence>
<comment type="caution">
    <text evidence="16">The sequence shown here is derived from an EMBL/GenBank/DDBJ whole genome shotgun (WGS) entry which is preliminary data.</text>
</comment>
<organism evidence="16 17">
    <name type="scientific">Candidatus Uhrbacteria bacterium RIFCSPHIGHO2_12_FULL_54_23</name>
    <dbReference type="NCBI Taxonomy" id="1802397"/>
    <lineage>
        <taxon>Bacteria</taxon>
        <taxon>Candidatus Uhriibacteriota</taxon>
    </lineage>
</organism>
<feature type="binding site" evidence="9 13">
    <location>
        <position position="13"/>
    </location>
    <ligand>
        <name>Mn(2+)</name>
        <dbReference type="ChEBI" id="CHEBI:29035"/>
        <label>2</label>
    </ligand>
</feature>
<evidence type="ECO:0000313" key="17">
    <source>
        <dbReference type="Proteomes" id="UP000176604"/>
    </source>
</evidence>
<dbReference type="CDD" id="cd16010">
    <property type="entry name" value="iPGM"/>
    <property type="match status" value="1"/>
</dbReference>
<comment type="cofactor">
    <cofactor evidence="9">
        <name>Mn(2+)</name>
        <dbReference type="ChEBI" id="CHEBI:29035"/>
    </cofactor>
    <text evidence="9">Binds 2 manganese ions per subunit.</text>
</comment>
<dbReference type="PANTHER" id="PTHR31637:SF0">
    <property type="entry name" value="2,3-BISPHOSPHOGLYCERATE-INDEPENDENT PHOSPHOGLYCERATE MUTASE"/>
    <property type="match status" value="1"/>
</dbReference>
<dbReference type="GO" id="GO:0030145">
    <property type="term" value="F:manganese ion binding"/>
    <property type="evidence" value="ECO:0007669"/>
    <property type="project" value="UniProtKB-UniRule"/>
</dbReference>
<dbReference type="GO" id="GO:0006096">
    <property type="term" value="P:glycolytic process"/>
    <property type="evidence" value="ECO:0007669"/>
    <property type="project" value="UniProtKB-UniRule"/>
</dbReference>
<comment type="similarity">
    <text evidence="4 9">Belongs to the BPG-independent phosphoglycerate mutase family.</text>
</comment>
<evidence type="ECO:0000256" key="5">
    <source>
        <dbReference type="ARBA" id="ARBA00022723"/>
    </source>
</evidence>
<evidence type="ECO:0000256" key="8">
    <source>
        <dbReference type="ARBA" id="ARBA00023235"/>
    </source>
</evidence>
<feature type="binding site" evidence="9 13">
    <location>
        <position position="444"/>
    </location>
    <ligand>
        <name>Mn(2+)</name>
        <dbReference type="ChEBI" id="CHEBI:29035"/>
        <label>2</label>
    </ligand>
</feature>
<feature type="binding site" evidence="9 13">
    <location>
        <position position="407"/>
    </location>
    <ligand>
        <name>Mn(2+)</name>
        <dbReference type="ChEBI" id="CHEBI:29035"/>
        <label>1</label>
    </ligand>
</feature>
<dbReference type="AlphaFoldDB" id="A0A1F7UNI9"/>
<feature type="binding site" evidence="9 12">
    <location>
        <position position="186"/>
    </location>
    <ligand>
        <name>substrate</name>
    </ligand>
</feature>
<feature type="binding site" evidence="9 13">
    <location>
        <position position="403"/>
    </location>
    <ligand>
        <name>Mn(2+)</name>
        <dbReference type="ChEBI" id="CHEBI:29035"/>
        <label>1</label>
    </ligand>
</feature>
<feature type="active site" description="Phosphoserine intermediate" evidence="9 11">
    <location>
        <position position="63"/>
    </location>
</feature>
<protein>
    <recommendedName>
        <fullName evidence="9 10">2,3-bisphosphoglycerate-independent phosphoglycerate mutase</fullName>
        <shortName evidence="9">BPG-independent PGAM</shortName>
        <shortName evidence="9">Phosphoglyceromutase</shortName>
        <shortName evidence="9">iPGM</shortName>
        <ecNumber evidence="9 10">5.4.2.12</ecNumber>
    </recommendedName>
</protein>
<evidence type="ECO:0000256" key="6">
    <source>
        <dbReference type="ARBA" id="ARBA00023152"/>
    </source>
</evidence>
<dbReference type="Pfam" id="PF01676">
    <property type="entry name" value="Metalloenzyme"/>
    <property type="match status" value="1"/>
</dbReference>
<reference evidence="16 17" key="1">
    <citation type="journal article" date="2016" name="Nat. Commun.">
        <title>Thousands of microbial genomes shed light on interconnected biogeochemical processes in an aquifer system.</title>
        <authorList>
            <person name="Anantharaman K."/>
            <person name="Brown C.T."/>
            <person name="Hug L.A."/>
            <person name="Sharon I."/>
            <person name="Castelle C.J."/>
            <person name="Probst A.J."/>
            <person name="Thomas B.C."/>
            <person name="Singh A."/>
            <person name="Wilkins M.J."/>
            <person name="Karaoz U."/>
            <person name="Brodie E.L."/>
            <person name="Williams K.H."/>
            <person name="Hubbard S.S."/>
            <person name="Banfield J.F."/>
        </authorList>
    </citation>
    <scope>NUCLEOTIDE SEQUENCE [LARGE SCALE GENOMIC DNA]</scope>
</reference>
<gene>
    <name evidence="9" type="primary">gpmI</name>
    <name evidence="16" type="ORF">A3J43_03700</name>
</gene>
<evidence type="ECO:0000256" key="3">
    <source>
        <dbReference type="ARBA" id="ARBA00004798"/>
    </source>
</evidence>
<sequence>MARPKPVVLIILDGWGVAPPGRGNAIALAKTPNMDRLASTYFTVLLQAAGEAVGALWGDMGNSEIGHLNIGAGRIVYQDVQRINSTIASGAFLENPILKEIAQKLKKTKGTLHIMGLLSIGHVHASFEHYAGMLEAAQALGVEKLACHVWLDGRDAPYASGIESVKGLTHRMQTLGVGAVASIAGRWWAMDRDNRWERTSAAYEAMVHGKAALTAEDPVHAIEQQYAQHVFDEEFPPTVIVRDGKPVAPLAAGDAVVVVNFRADRVRQITQALSLPAFTKFERGTHPQGIAVATMTQYDAHLPVRVLFPPKEVKHCLAETIAEHGLKQLHIAETEKYAHVTYFFNSGREDPYPGEQNTLVPSPQVSSYDQQPAMAAEEIKDKVLTAITERTFDVIIINFANADMVAHTGNLEATVEAVEILDRHIGEIVDVVVGDGGAAVITADHGNAEGLLKPLTGEIDKEHSAQPVPCIVAGEGWKHAAGIRALNDLAALKPSGVLADIAPTMLALLQLPQPVEMTGRSLV</sequence>
<feature type="domain" description="Metalloenzyme" evidence="14">
    <location>
        <begin position="5"/>
        <end position="512"/>
    </location>
</feature>
<comment type="function">
    <text evidence="2 9">Catalyzes the interconversion of 2-phosphoglycerate and 3-phosphoglycerate.</text>
</comment>
<dbReference type="InterPro" id="IPR036646">
    <property type="entry name" value="PGAM_B_sf"/>
</dbReference>
<evidence type="ECO:0000259" key="15">
    <source>
        <dbReference type="Pfam" id="PF06415"/>
    </source>
</evidence>